<dbReference type="VEuPathDB" id="FungiDB:DD237_001420"/>
<dbReference type="Proteomes" id="UP000282087">
    <property type="component" value="Unassembled WGS sequence"/>
</dbReference>
<accession>A0A3M6VM74</accession>
<dbReference type="PANTHER" id="PTHR36074:SF1">
    <property type="entry name" value="ISOPENTENYL-DIPHOSPHATE DELTA-ISOMERASE"/>
    <property type="match status" value="1"/>
</dbReference>
<proteinExistence type="predicted"/>
<dbReference type="EMBL" id="QLLG01000175">
    <property type="protein sequence ID" value="RMX67141.1"/>
    <property type="molecule type" value="Genomic_DNA"/>
</dbReference>
<name>A0A3M6VM74_9STRA</name>
<evidence type="ECO:0000313" key="4">
    <source>
        <dbReference type="Proteomes" id="UP000286097"/>
    </source>
</evidence>
<evidence type="ECO:0000313" key="1">
    <source>
        <dbReference type="EMBL" id="RMX67141.1"/>
    </source>
</evidence>
<dbReference type="PANTHER" id="PTHR36074">
    <property type="entry name" value="ISOPENTENYL-DIPHOSPHATE DELTA-ISOMERASE"/>
    <property type="match status" value="1"/>
</dbReference>
<sequence>MSVVAAKQQQKTYTLVDKKPFFKHFYPKDVAILAVRSAAMQGLMVFNAYMASLDLEFSDEEDSSEDEFEDIDADGEEKEEFVPPSMEEFSLTSAKSFGKSLSITTYVRSLEEVALRYFRPRITSKLIKDISKSSMRKYARTSSKITSAALMVKTGMRANILSHLAIFLVEETQQLVIILYRHFVSKKRGKEPKKNLRSIEEGIQSIDSDNEEDTMSAFVSATGRNASRSALAVITGGIGAAMGTAVRPGIGTMIGGTLGDSVAYVLF</sequence>
<dbReference type="EMBL" id="QKXF01000096">
    <property type="protein sequence ID" value="RQM17417.1"/>
    <property type="molecule type" value="Genomic_DNA"/>
</dbReference>
<reference evidence="3 4" key="1">
    <citation type="submission" date="2018-06" db="EMBL/GenBank/DDBJ databases">
        <title>Comparative genomics of downy mildews reveals potential adaptations to biotrophy.</title>
        <authorList>
            <person name="Fletcher K."/>
            <person name="Klosterman S.J."/>
            <person name="Derevnina L."/>
            <person name="Martin F."/>
            <person name="Koike S."/>
            <person name="Reyes Chin-Wo S."/>
            <person name="Mou B."/>
            <person name="Michelmore R."/>
        </authorList>
    </citation>
    <scope>NUCLEOTIDE SEQUENCE [LARGE SCALE GENOMIC DNA]</scope>
    <source>
        <strain evidence="2 4">R13</strain>
        <strain evidence="1 3">R14</strain>
    </source>
</reference>
<comment type="caution">
    <text evidence="1">The sequence shown here is derived from an EMBL/GenBank/DDBJ whole genome shotgun (WGS) entry which is preliminary data.</text>
</comment>
<dbReference type="Proteomes" id="UP000286097">
    <property type="component" value="Unassembled WGS sequence"/>
</dbReference>
<dbReference type="AlphaFoldDB" id="A0A3M6VM74"/>
<evidence type="ECO:0000313" key="2">
    <source>
        <dbReference type="EMBL" id="RQM17417.1"/>
    </source>
</evidence>
<gene>
    <name evidence="2" type="ORF">DD237_001420</name>
    <name evidence="1" type="ORF">DD238_001949</name>
</gene>
<keyword evidence="3" id="KW-1185">Reference proteome</keyword>
<dbReference type="OrthoDB" id="1925570at2759"/>
<protein>
    <submittedName>
        <fullName evidence="1">Uncharacterized protein</fullName>
    </submittedName>
</protein>
<evidence type="ECO:0000313" key="3">
    <source>
        <dbReference type="Proteomes" id="UP000282087"/>
    </source>
</evidence>
<organism evidence="1 3">
    <name type="scientific">Peronospora effusa</name>
    <dbReference type="NCBI Taxonomy" id="542832"/>
    <lineage>
        <taxon>Eukaryota</taxon>
        <taxon>Sar</taxon>
        <taxon>Stramenopiles</taxon>
        <taxon>Oomycota</taxon>
        <taxon>Peronosporomycetes</taxon>
        <taxon>Peronosporales</taxon>
        <taxon>Peronosporaceae</taxon>
        <taxon>Peronospora</taxon>
    </lineage>
</organism>